<reference evidence="1" key="2">
    <citation type="journal article" date="2015" name="Fish Shellfish Immunol.">
        <title>Early steps in the European eel (Anguilla anguilla)-Vibrio vulnificus interaction in the gills: Role of the RtxA13 toxin.</title>
        <authorList>
            <person name="Callol A."/>
            <person name="Pajuelo D."/>
            <person name="Ebbesson L."/>
            <person name="Teles M."/>
            <person name="MacKenzie S."/>
            <person name="Amaro C."/>
        </authorList>
    </citation>
    <scope>NUCLEOTIDE SEQUENCE</scope>
</reference>
<dbReference type="EMBL" id="GBXM01063517">
    <property type="protein sequence ID" value="JAH45060.1"/>
    <property type="molecule type" value="Transcribed_RNA"/>
</dbReference>
<name>A0A0E9SWL8_ANGAN</name>
<organism evidence="1">
    <name type="scientific">Anguilla anguilla</name>
    <name type="common">European freshwater eel</name>
    <name type="synonym">Muraena anguilla</name>
    <dbReference type="NCBI Taxonomy" id="7936"/>
    <lineage>
        <taxon>Eukaryota</taxon>
        <taxon>Metazoa</taxon>
        <taxon>Chordata</taxon>
        <taxon>Craniata</taxon>
        <taxon>Vertebrata</taxon>
        <taxon>Euteleostomi</taxon>
        <taxon>Actinopterygii</taxon>
        <taxon>Neopterygii</taxon>
        <taxon>Teleostei</taxon>
        <taxon>Anguilliformes</taxon>
        <taxon>Anguillidae</taxon>
        <taxon>Anguilla</taxon>
    </lineage>
</organism>
<dbReference type="AlphaFoldDB" id="A0A0E9SWL8"/>
<accession>A0A0E9SWL8</accession>
<protein>
    <submittedName>
        <fullName evidence="1">Uncharacterized protein</fullName>
    </submittedName>
</protein>
<proteinExistence type="predicted"/>
<sequence>MTIIYSGNKLGYIYKDYTASKSNSFHFWNCNWLLSSYC</sequence>
<reference evidence="1" key="1">
    <citation type="submission" date="2014-11" db="EMBL/GenBank/DDBJ databases">
        <authorList>
            <person name="Amaro Gonzalez C."/>
        </authorList>
    </citation>
    <scope>NUCLEOTIDE SEQUENCE</scope>
</reference>
<evidence type="ECO:0000313" key="1">
    <source>
        <dbReference type="EMBL" id="JAH45060.1"/>
    </source>
</evidence>